<reference evidence="1 2" key="1">
    <citation type="submission" date="2014-04" db="EMBL/GenBank/DDBJ databases">
        <title>A new species of microsporidia sheds light on the evolution of extreme parasitism.</title>
        <authorList>
            <person name="Haag K.L."/>
            <person name="James T.Y."/>
            <person name="Larsson R."/>
            <person name="Schaer T.M."/>
            <person name="Refardt D."/>
            <person name="Pombert J.-F."/>
            <person name="Ebert D."/>
        </authorList>
    </citation>
    <scope>NUCLEOTIDE SEQUENCE [LARGE SCALE GENOMIC DNA]</scope>
    <source>
        <strain evidence="1 2">UGP3</strain>
        <tissue evidence="1">Spores</tissue>
    </source>
</reference>
<dbReference type="GeneID" id="25259145"/>
<comment type="caution">
    <text evidence="1">The sequence shown here is derived from an EMBL/GenBank/DDBJ whole genome shotgun (WGS) entry which is preliminary data.</text>
</comment>
<dbReference type="RefSeq" id="XP_013238406.1">
    <property type="nucleotide sequence ID" value="XM_013382952.1"/>
</dbReference>
<feature type="non-terminal residue" evidence="1">
    <location>
        <position position="599"/>
    </location>
</feature>
<name>A0A098VSM7_9MICR</name>
<accession>A0A098VSM7</accession>
<protein>
    <submittedName>
        <fullName evidence="1">Uncharacterized protein</fullName>
    </submittedName>
</protein>
<dbReference type="AlphaFoldDB" id="A0A098VSM7"/>
<gene>
    <name evidence="1" type="ORF">DI09_231p20</name>
</gene>
<keyword evidence="2" id="KW-1185">Reference proteome</keyword>
<evidence type="ECO:0000313" key="2">
    <source>
        <dbReference type="Proteomes" id="UP000029725"/>
    </source>
</evidence>
<evidence type="ECO:0000313" key="1">
    <source>
        <dbReference type="EMBL" id="KGG51970.1"/>
    </source>
</evidence>
<organism evidence="1 2">
    <name type="scientific">Mitosporidium daphniae</name>
    <dbReference type="NCBI Taxonomy" id="1485682"/>
    <lineage>
        <taxon>Eukaryota</taxon>
        <taxon>Fungi</taxon>
        <taxon>Fungi incertae sedis</taxon>
        <taxon>Microsporidia</taxon>
        <taxon>Mitosporidium</taxon>
    </lineage>
</organism>
<sequence length="599" mass="69360">MKILITLEFILIHHTFPSQTFEIDDLCQFIADDFTPEVFEGKNPKVANKAIKTIFLLSKKKLLNGAYAISSGVYDKIMDTIRQSSNFNSAAVYKRVQDLKILPYDTDLRAFGDETNSVVFYCGFTRHAMLCEIFKVLIYNSGDGLEYHPGYRVGPRIKCSPVVIYEGPPFLINEAWVEAAMDFGSYEKVVTNFYPRLLGVFHRSNQTYAIFTDPQRTGTCAFSSYHAYFKFKLGEIEYKKIFTVASLSALQHFVNEESSDFVSKSYVSQYSLYFSLLKLGQSSESRKRTENLSHKALSSAANVLNKIGKFHFLRWNVDLVDTMFRYLVEIGNGAFGTKEHAFFDDLKVAYDQFQIVKKKNLFTAVPANIADNRRIKASFSKSYWDDFKLGSYKKLSTEDRFYCELPHFEYQNVVYDPAKFTEFSTSILCFLSKEIAYQPCFLGEETSLISYLDSLTFRVMPMVDKFHSSNLEKMDFLYNLFTKTLLLLDYENDLFIYQKALILVEIFSSYKEIYARHLKVSLNNDENKFKAINDQIIEKISPSFLYSNEIDLLGRKLPDCMKNIYFHPEDIEITSELVSILFKDDSYPPSSDEMEKFFN</sequence>
<dbReference type="VEuPathDB" id="MicrosporidiaDB:DI09_231p20"/>
<dbReference type="Proteomes" id="UP000029725">
    <property type="component" value="Unassembled WGS sequence"/>
</dbReference>
<dbReference type="HOGENOM" id="CLU_018955_0_0_1"/>
<proteinExistence type="predicted"/>
<dbReference type="EMBL" id="JMKJ01000146">
    <property type="protein sequence ID" value="KGG51970.1"/>
    <property type="molecule type" value="Genomic_DNA"/>
</dbReference>